<dbReference type="OrthoDB" id="408743at2759"/>
<dbReference type="Gene3D" id="3.30.2020.30">
    <property type="match status" value="1"/>
</dbReference>
<comment type="cofactor">
    <cofactor evidence="1">
        <name>Fe(2+)</name>
        <dbReference type="ChEBI" id="CHEBI:29033"/>
    </cofactor>
</comment>
<reference evidence="18 19" key="1">
    <citation type="journal article" date="2012" name="PLoS Pathog.">
        <title>Diverse lifestyles and strategies of plant pathogenesis encoded in the genomes of eighteen Dothideomycetes fungi.</title>
        <authorList>
            <person name="Ohm R.A."/>
            <person name="Feau N."/>
            <person name="Henrissat B."/>
            <person name="Schoch C.L."/>
            <person name="Horwitz B.A."/>
            <person name="Barry K.W."/>
            <person name="Condon B.J."/>
            <person name="Copeland A.C."/>
            <person name="Dhillon B."/>
            <person name="Glaser F."/>
            <person name="Hesse C.N."/>
            <person name="Kosti I."/>
            <person name="LaButti K."/>
            <person name="Lindquist E.A."/>
            <person name="Lucas S."/>
            <person name="Salamov A.A."/>
            <person name="Bradshaw R.E."/>
            <person name="Ciuffetti L."/>
            <person name="Hamelin R.C."/>
            <person name="Kema G.H.J."/>
            <person name="Lawrence C."/>
            <person name="Scott J.A."/>
            <person name="Spatafora J.W."/>
            <person name="Turgeon B.G."/>
            <person name="de Wit P.J.G.M."/>
            <person name="Zhong S."/>
            <person name="Goodwin S.B."/>
            <person name="Grigoriev I.V."/>
        </authorList>
    </citation>
    <scope>NUCLEOTIDE SEQUENCE [LARGE SCALE GENOMIC DNA]</scope>
    <source>
        <strain evidence="18 19">UAMH 10762</strain>
    </source>
</reference>
<feature type="non-terminal residue" evidence="18">
    <location>
        <position position="1"/>
    </location>
</feature>
<dbReference type="InterPro" id="IPR038492">
    <property type="entry name" value="GBBH-like_N_sf"/>
</dbReference>
<dbReference type="Pfam" id="PF02668">
    <property type="entry name" value="TauD"/>
    <property type="match status" value="1"/>
</dbReference>
<dbReference type="GO" id="GO:0045329">
    <property type="term" value="P:carnitine biosynthetic process"/>
    <property type="evidence" value="ECO:0007669"/>
    <property type="project" value="UniProtKB-UniPathway"/>
</dbReference>
<evidence type="ECO:0000256" key="4">
    <source>
        <dbReference type="ARBA" id="ARBA00008654"/>
    </source>
</evidence>
<keyword evidence="6" id="KW-0479">Metal-binding</keyword>
<evidence type="ECO:0000256" key="12">
    <source>
        <dbReference type="ARBA" id="ARBA00031778"/>
    </source>
</evidence>
<dbReference type="GO" id="GO:0005506">
    <property type="term" value="F:iron ion binding"/>
    <property type="evidence" value="ECO:0007669"/>
    <property type="project" value="InterPro"/>
</dbReference>
<dbReference type="eggNOG" id="KOG3889">
    <property type="taxonomic scope" value="Eukaryota"/>
</dbReference>
<dbReference type="AlphaFoldDB" id="M2N2L5"/>
<dbReference type="InterPro" id="IPR050411">
    <property type="entry name" value="AlphaKG_dependent_hydroxylases"/>
</dbReference>
<comment type="catalytic activity">
    <reaction evidence="15">
        <text>N(6),N(6),N(6)-trimethyl-L-lysine + 2-oxoglutarate + O2 = (3S)-3-hydroxy-N(6),N(6),N(6)-trimethyl-L-lysine + succinate + CO2</text>
        <dbReference type="Rhea" id="RHEA:14181"/>
        <dbReference type="ChEBI" id="CHEBI:15379"/>
        <dbReference type="ChEBI" id="CHEBI:16526"/>
        <dbReference type="ChEBI" id="CHEBI:16810"/>
        <dbReference type="ChEBI" id="CHEBI:30031"/>
        <dbReference type="ChEBI" id="CHEBI:58100"/>
        <dbReference type="ChEBI" id="CHEBI:141499"/>
        <dbReference type="EC" id="1.14.11.8"/>
    </reaction>
</comment>
<dbReference type="SUPFAM" id="SSF51197">
    <property type="entry name" value="Clavaminate synthase-like"/>
    <property type="match status" value="1"/>
</dbReference>
<evidence type="ECO:0000256" key="8">
    <source>
        <dbReference type="ARBA" id="ARBA00022964"/>
    </source>
</evidence>
<dbReference type="NCBIfam" id="TIGR02410">
    <property type="entry name" value="carnitine_TMLD"/>
    <property type="match status" value="1"/>
</dbReference>
<comment type="similarity">
    <text evidence="4">Belongs to the gamma-BBH/TMLD family.</text>
</comment>
<organism evidence="18 19">
    <name type="scientific">Baudoinia panamericana (strain UAMH 10762)</name>
    <name type="common">Angels' share fungus</name>
    <name type="synonym">Baudoinia compniacensis (strain UAMH 10762)</name>
    <dbReference type="NCBI Taxonomy" id="717646"/>
    <lineage>
        <taxon>Eukaryota</taxon>
        <taxon>Fungi</taxon>
        <taxon>Dikarya</taxon>
        <taxon>Ascomycota</taxon>
        <taxon>Pezizomycotina</taxon>
        <taxon>Dothideomycetes</taxon>
        <taxon>Dothideomycetidae</taxon>
        <taxon>Mycosphaerellales</taxon>
        <taxon>Teratosphaeriaceae</taxon>
        <taxon>Baudoinia</taxon>
    </lineage>
</organism>
<evidence type="ECO:0000256" key="3">
    <source>
        <dbReference type="ARBA" id="ARBA00005022"/>
    </source>
</evidence>
<evidence type="ECO:0000313" key="19">
    <source>
        <dbReference type="Proteomes" id="UP000011761"/>
    </source>
</evidence>
<comment type="pathway">
    <text evidence="3">Amine and polyamine biosynthesis; carnitine biosynthesis.</text>
</comment>
<evidence type="ECO:0000256" key="11">
    <source>
        <dbReference type="ARBA" id="ARBA00030363"/>
    </source>
</evidence>
<evidence type="ECO:0000256" key="15">
    <source>
        <dbReference type="ARBA" id="ARBA00049334"/>
    </source>
</evidence>
<keyword evidence="19" id="KW-1185">Reference proteome</keyword>
<gene>
    <name evidence="18" type="ORF">BAUCODRAFT_48091</name>
</gene>
<dbReference type="InterPro" id="IPR003819">
    <property type="entry name" value="TauD/TfdA-like"/>
</dbReference>
<feature type="domain" description="TauD/TfdA-like" evidence="16">
    <location>
        <begin position="85"/>
        <end position="336"/>
    </location>
</feature>
<evidence type="ECO:0000256" key="14">
    <source>
        <dbReference type="ARBA" id="ARBA00046008"/>
    </source>
</evidence>
<evidence type="ECO:0000256" key="10">
    <source>
        <dbReference type="ARBA" id="ARBA00023004"/>
    </source>
</evidence>
<evidence type="ECO:0000256" key="2">
    <source>
        <dbReference type="ARBA" id="ARBA00001961"/>
    </source>
</evidence>
<accession>M2N2L5</accession>
<dbReference type="Proteomes" id="UP000011761">
    <property type="component" value="Unassembled WGS sequence"/>
</dbReference>
<dbReference type="EMBL" id="KB445561">
    <property type="protein sequence ID" value="EMC92905.1"/>
    <property type="molecule type" value="Genomic_DNA"/>
</dbReference>
<feature type="domain" description="Gamma-butyrobetaine hydroxylase-like N-terminal" evidence="17">
    <location>
        <begin position="4"/>
        <end position="60"/>
    </location>
</feature>
<dbReference type="InterPro" id="IPR012776">
    <property type="entry name" value="Trimethyllysine_dOase"/>
</dbReference>
<dbReference type="InterPro" id="IPR010376">
    <property type="entry name" value="GBBH-like_N"/>
</dbReference>
<dbReference type="PANTHER" id="PTHR10696:SF51">
    <property type="entry name" value="TRIMETHYLLYSINE DIOXYGENASE, MITOCHONDRIAL"/>
    <property type="match status" value="1"/>
</dbReference>
<name>M2N2L5_BAUPA</name>
<keyword evidence="7" id="KW-0124">Carnitine biosynthesis</keyword>
<evidence type="ECO:0000259" key="16">
    <source>
        <dbReference type="Pfam" id="PF02668"/>
    </source>
</evidence>
<dbReference type="PANTHER" id="PTHR10696">
    <property type="entry name" value="GAMMA-BUTYROBETAINE HYDROXYLASE-RELATED"/>
    <property type="match status" value="1"/>
</dbReference>
<evidence type="ECO:0000256" key="7">
    <source>
        <dbReference type="ARBA" id="ARBA00022873"/>
    </source>
</evidence>
<protein>
    <recommendedName>
        <fullName evidence="5">trimethyllysine dioxygenase</fullName>
        <ecNumber evidence="5">1.14.11.8</ecNumber>
    </recommendedName>
    <alternativeName>
        <fullName evidence="12">Epsilon-trimethyllysine 2-oxoglutarate dioxygenase</fullName>
    </alternativeName>
    <alternativeName>
        <fullName evidence="11">TML hydroxylase</fullName>
    </alternativeName>
    <alternativeName>
        <fullName evidence="13">TML-alpha-ketoglutarate dioxygenase</fullName>
    </alternativeName>
</protein>
<comment type="cofactor">
    <cofactor evidence="2">
        <name>L-ascorbate</name>
        <dbReference type="ChEBI" id="CHEBI:38290"/>
    </cofactor>
</comment>
<dbReference type="KEGG" id="bcom:BAUCODRAFT_48091"/>
<dbReference type="OMA" id="KYKWGFC"/>
<evidence type="ECO:0000259" key="17">
    <source>
        <dbReference type="Pfam" id="PF06155"/>
    </source>
</evidence>
<dbReference type="GO" id="GO:0005739">
    <property type="term" value="C:mitochondrion"/>
    <property type="evidence" value="ECO:0007669"/>
    <property type="project" value="TreeGrafter"/>
</dbReference>
<feature type="non-terminal residue" evidence="18">
    <location>
        <position position="347"/>
    </location>
</feature>
<dbReference type="GeneID" id="19114769"/>
<dbReference type="EC" id="1.14.11.8" evidence="5"/>
<keyword evidence="9" id="KW-0560">Oxidoreductase</keyword>
<dbReference type="Pfam" id="PF06155">
    <property type="entry name" value="GBBH-like_N"/>
    <property type="match status" value="1"/>
</dbReference>
<evidence type="ECO:0000256" key="1">
    <source>
        <dbReference type="ARBA" id="ARBA00001954"/>
    </source>
</evidence>
<dbReference type="RefSeq" id="XP_007679895.1">
    <property type="nucleotide sequence ID" value="XM_007681705.1"/>
</dbReference>
<proteinExistence type="inferred from homology"/>
<dbReference type="InterPro" id="IPR042098">
    <property type="entry name" value="TauD-like_sf"/>
</dbReference>
<keyword evidence="10" id="KW-0408">Iron</keyword>
<evidence type="ECO:0000313" key="18">
    <source>
        <dbReference type="EMBL" id="EMC92905.1"/>
    </source>
</evidence>
<dbReference type="FunFam" id="3.60.130.10:FF:000001">
    <property type="entry name" value="Trimethyllysine dioxygenase, mitochondrial"/>
    <property type="match status" value="1"/>
</dbReference>
<dbReference type="CDD" id="cd00250">
    <property type="entry name" value="CAS_like"/>
    <property type="match status" value="1"/>
</dbReference>
<dbReference type="STRING" id="717646.M2N2L5"/>
<evidence type="ECO:0000256" key="9">
    <source>
        <dbReference type="ARBA" id="ARBA00023002"/>
    </source>
</evidence>
<dbReference type="Gene3D" id="3.60.130.10">
    <property type="entry name" value="Clavaminate synthase-like"/>
    <property type="match status" value="1"/>
</dbReference>
<evidence type="ECO:0000256" key="5">
    <source>
        <dbReference type="ARBA" id="ARBA00012267"/>
    </source>
</evidence>
<evidence type="ECO:0000256" key="13">
    <source>
        <dbReference type="ARBA" id="ARBA00032283"/>
    </source>
</evidence>
<keyword evidence="8" id="KW-0223">Dioxygenase</keyword>
<dbReference type="GO" id="GO:0050353">
    <property type="term" value="F:trimethyllysine dioxygenase activity"/>
    <property type="evidence" value="ECO:0007669"/>
    <property type="project" value="UniProtKB-EC"/>
</dbReference>
<sequence>VPGHWLRDTCACEECRHPETGQRNVNIFRQTIAGVTVASVDASQLPEKVTVYFQDGHKTTLSGRVISNRQSYVARGFREAMVDVEPWTASIAQRPPSADYETLSNDDQSFAQLLRLVRVHGFAFVDNMPSTPEASKALLEQIGPIRHTHYGGFYDFTSDLSSKDTAYTSEALEPHTDNTYFTDPAGLQALHLLSHTGGEGGESVLVDGFNVAKQLFDMNKDAYHVLSATGVYAHASGNKGVSIQPAQAFPTLVHSEEYAKLIQVRWNNADRANVAASWARLDRWYNAAAKFNALINDPKNQYWFQLKPGRMLLFDNWRVLHGRAAFTGERRMCGGYINRDDWISKYR</sequence>
<dbReference type="HOGENOM" id="CLU_021859_2_2_1"/>
<dbReference type="UniPathway" id="UPA00118"/>
<evidence type="ECO:0000256" key="6">
    <source>
        <dbReference type="ARBA" id="ARBA00022723"/>
    </source>
</evidence>
<comment type="function">
    <text evidence="14">Converts trimethyllysine (TML) into hydroxytrimethyllysine (HTML).</text>
</comment>